<dbReference type="AlphaFoldDB" id="D8S5W0"/>
<dbReference type="GO" id="GO:0048766">
    <property type="term" value="P:root hair initiation"/>
    <property type="evidence" value="ECO:0007669"/>
    <property type="project" value="UniProtKB-ARBA"/>
</dbReference>
<feature type="compositionally biased region" description="Low complexity" evidence="6">
    <location>
        <begin position="9"/>
        <end position="27"/>
    </location>
</feature>
<evidence type="ECO:0000256" key="3">
    <source>
        <dbReference type="ARBA" id="ARBA00023125"/>
    </source>
</evidence>
<accession>D8S5W0</accession>
<dbReference type="GO" id="GO:0005634">
    <property type="term" value="C:nucleus"/>
    <property type="evidence" value="ECO:0000318"/>
    <property type="project" value="GO_Central"/>
</dbReference>
<keyword evidence="9" id="KW-1185">Reference proteome</keyword>
<comment type="subcellular location">
    <subcellularLocation>
        <location evidence="1">Nucleus</location>
    </subcellularLocation>
</comment>
<dbReference type="GO" id="GO:0000978">
    <property type="term" value="F:RNA polymerase II cis-regulatory region sequence-specific DNA binding"/>
    <property type="evidence" value="ECO:0000318"/>
    <property type="project" value="GO_Central"/>
</dbReference>
<evidence type="ECO:0000256" key="6">
    <source>
        <dbReference type="SAM" id="MobiDB-lite"/>
    </source>
</evidence>
<dbReference type="InterPro" id="IPR011598">
    <property type="entry name" value="bHLH_dom"/>
</dbReference>
<feature type="domain" description="BHLH" evidence="7">
    <location>
        <begin position="239"/>
        <end position="288"/>
    </location>
</feature>
<dbReference type="GO" id="GO:0046983">
    <property type="term" value="F:protein dimerization activity"/>
    <property type="evidence" value="ECO:0007669"/>
    <property type="project" value="InterPro"/>
</dbReference>
<dbReference type="PANTHER" id="PTHR45914">
    <property type="entry name" value="TRANSCRIPTION FACTOR HEC3-RELATED"/>
    <property type="match status" value="1"/>
</dbReference>
<evidence type="ECO:0000313" key="9">
    <source>
        <dbReference type="Proteomes" id="UP000001514"/>
    </source>
</evidence>
<evidence type="ECO:0000256" key="1">
    <source>
        <dbReference type="ARBA" id="ARBA00004123"/>
    </source>
</evidence>
<evidence type="ECO:0000256" key="2">
    <source>
        <dbReference type="ARBA" id="ARBA00023015"/>
    </source>
</evidence>
<feature type="region of interest" description="Disordered" evidence="6">
    <location>
        <begin position="1"/>
        <end position="27"/>
    </location>
</feature>
<feature type="region of interest" description="Disordered" evidence="6">
    <location>
        <begin position="169"/>
        <end position="252"/>
    </location>
</feature>
<dbReference type="PANTHER" id="PTHR45914:SF59">
    <property type="entry name" value="TRANSCRIPTION FACTOR BHLH83-LIKE"/>
    <property type="match status" value="1"/>
</dbReference>
<feature type="region of interest" description="Disordered" evidence="6">
    <location>
        <begin position="106"/>
        <end position="127"/>
    </location>
</feature>
<feature type="compositionally biased region" description="Polar residues" evidence="6">
    <location>
        <begin position="217"/>
        <end position="244"/>
    </location>
</feature>
<dbReference type="Proteomes" id="UP000001514">
    <property type="component" value="Unassembled WGS sequence"/>
</dbReference>
<keyword evidence="4" id="KW-0804">Transcription</keyword>
<name>D8S5W0_SELML</name>
<organism evidence="9">
    <name type="scientific">Selaginella moellendorffii</name>
    <name type="common">Spikemoss</name>
    <dbReference type="NCBI Taxonomy" id="88036"/>
    <lineage>
        <taxon>Eukaryota</taxon>
        <taxon>Viridiplantae</taxon>
        <taxon>Streptophyta</taxon>
        <taxon>Embryophyta</taxon>
        <taxon>Tracheophyta</taxon>
        <taxon>Lycopodiopsida</taxon>
        <taxon>Selaginellales</taxon>
        <taxon>Selaginellaceae</taxon>
        <taxon>Selaginella</taxon>
    </lineage>
</organism>
<proteinExistence type="predicted"/>
<dbReference type="SMART" id="SM00353">
    <property type="entry name" value="HLH"/>
    <property type="match status" value="1"/>
</dbReference>
<keyword evidence="5" id="KW-0539">Nucleus</keyword>
<keyword evidence="2" id="KW-0805">Transcription regulation</keyword>
<dbReference type="FunFam" id="4.10.280.10:FF:000046">
    <property type="entry name" value="Transcription factor bHLH83"/>
    <property type="match status" value="1"/>
</dbReference>
<dbReference type="KEGG" id="smo:SELMODRAFT_418491"/>
<dbReference type="PROSITE" id="PS50888">
    <property type="entry name" value="BHLH"/>
    <property type="match status" value="1"/>
</dbReference>
<dbReference type="EMBL" id="GL377603">
    <property type="protein sequence ID" value="EFJ20125.1"/>
    <property type="molecule type" value="Genomic_DNA"/>
</dbReference>
<evidence type="ECO:0000259" key="7">
    <source>
        <dbReference type="PROSITE" id="PS50888"/>
    </source>
</evidence>
<reference evidence="8 9" key="1">
    <citation type="journal article" date="2011" name="Science">
        <title>The Selaginella genome identifies genetic changes associated with the evolution of vascular plants.</title>
        <authorList>
            <person name="Banks J.A."/>
            <person name="Nishiyama T."/>
            <person name="Hasebe M."/>
            <person name="Bowman J.L."/>
            <person name="Gribskov M."/>
            <person name="dePamphilis C."/>
            <person name="Albert V.A."/>
            <person name="Aono N."/>
            <person name="Aoyama T."/>
            <person name="Ambrose B.A."/>
            <person name="Ashton N.W."/>
            <person name="Axtell M.J."/>
            <person name="Barker E."/>
            <person name="Barker M.S."/>
            <person name="Bennetzen J.L."/>
            <person name="Bonawitz N.D."/>
            <person name="Chapple C."/>
            <person name="Cheng C."/>
            <person name="Correa L.G."/>
            <person name="Dacre M."/>
            <person name="DeBarry J."/>
            <person name="Dreyer I."/>
            <person name="Elias M."/>
            <person name="Engstrom E.M."/>
            <person name="Estelle M."/>
            <person name="Feng L."/>
            <person name="Finet C."/>
            <person name="Floyd S.K."/>
            <person name="Frommer W.B."/>
            <person name="Fujita T."/>
            <person name="Gramzow L."/>
            <person name="Gutensohn M."/>
            <person name="Harholt J."/>
            <person name="Hattori M."/>
            <person name="Heyl A."/>
            <person name="Hirai T."/>
            <person name="Hiwatashi Y."/>
            <person name="Ishikawa M."/>
            <person name="Iwata M."/>
            <person name="Karol K.G."/>
            <person name="Koehler B."/>
            <person name="Kolukisaoglu U."/>
            <person name="Kubo M."/>
            <person name="Kurata T."/>
            <person name="Lalonde S."/>
            <person name="Li K."/>
            <person name="Li Y."/>
            <person name="Litt A."/>
            <person name="Lyons E."/>
            <person name="Manning G."/>
            <person name="Maruyama T."/>
            <person name="Michael T.P."/>
            <person name="Mikami K."/>
            <person name="Miyazaki S."/>
            <person name="Morinaga S."/>
            <person name="Murata T."/>
            <person name="Mueller-Roeber B."/>
            <person name="Nelson D.R."/>
            <person name="Obara M."/>
            <person name="Oguri Y."/>
            <person name="Olmstead R.G."/>
            <person name="Onodera N."/>
            <person name="Petersen B.L."/>
            <person name="Pils B."/>
            <person name="Prigge M."/>
            <person name="Rensing S.A."/>
            <person name="Riano-Pachon D.M."/>
            <person name="Roberts A.W."/>
            <person name="Sato Y."/>
            <person name="Scheller H.V."/>
            <person name="Schulz B."/>
            <person name="Schulz C."/>
            <person name="Shakirov E.V."/>
            <person name="Shibagaki N."/>
            <person name="Shinohara N."/>
            <person name="Shippen D.E."/>
            <person name="Soerensen I."/>
            <person name="Sotooka R."/>
            <person name="Sugimoto N."/>
            <person name="Sugita M."/>
            <person name="Sumikawa N."/>
            <person name="Tanurdzic M."/>
            <person name="Theissen G."/>
            <person name="Ulvskov P."/>
            <person name="Wakazuki S."/>
            <person name="Weng J.K."/>
            <person name="Willats W.W."/>
            <person name="Wipf D."/>
            <person name="Wolf P.G."/>
            <person name="Yang L."/>
            <person name="Zimmer A.D."/>
            <person name="Zhu Q."/>
            <person name="Mitros T."/>
            <person name="Hellsten U."/>
            <person name="Loque D."/>
            <person name="Otillar R."/>
            <person name="Salamov A."/>
            <person name="Schmutz J."/>
            <person name="Shapiro H."/>
            <person name="Lindquist E."/>
            <person name="Lucas S."/>
            <person name="Rokhsar D."/>
            <person name="Grigoriev I.V."/>
        </authorList>
    </citation>
    <scope>NUCLEOTIDE SEQUENCE [LARGE SCALE GENOMIC DNA]</scope>
</reference>
<gene>
    <name evidence="8" type="ORF">SELMODRAFT_418491</name>
</gene>
<evidence type="ECO:0000256" key="4">
    <source>
        <dbReference type="ARBA" id="ARBA00023163"/>
    </source>
</evidence>
<dbReference type="InterPro" id="IPR045843">
    <property type="entry name" value="IND-like"/>
</dbReference>
<evidence type="ECO:0000313" key="8">
    <source>
        <dbReference type="EMBL" id="EFJ20125.1"/>
    </source>
</evidence>
<dbReference type="CDD" id="cd11454">
    <property type="entry name" value="bHLH_AtIND_like"/>
    <property type="match status" value="1"/>
</dbReference>
<dbReference type="InParanoid" id="D8S5W0"/>
<protein>
    <recommendedName>
        <fullName evidence="7">BHLH domain-containing protein</fullName>
    </recommendedName>
</protein>
<dbReference type="GO" id="GO:0006357">
    <property type="term" value="P:regulation of transcription by RNA polymerase II"/>
    <property type="evidence" value="ECO:0000318"/>
    <property type="project" value="GO_Central"/>
</dbReference>
<dbReference type="Gramene" id="EFJ20125">
    <property type="protein sequence ID" value="EFJ20125"/>
    <property type="gene ID" value="SELMODRAFT_418491"/>
</dbReference>
<sequence>MDVVRRTRSSSSPSFTSITNSSSSRISSCDPGDFSFLDYSQVCCRSLDLLSPDLPPPLVEDSSPVNSHGYKEYSSIAPKSLYHPLEFNQSFQAQLELQQTLMGDPSFGNSSLLTPLDDHSQDQRNPEDFHGQELAYYCQVEPLDEKYLSLMEHPPLYVNYLTDANRRMPPLGSSQALDQPGAPRIISNSSSSPTRKRSADDQNTTNAFSKREKIDSSPASSCCTTALNTNLKPRSRQGTANDPQSIAARQRRERISQRLKILQDLVPNGSKVDLVTMLEKAINYVKFMQLQLQASVVD</sequence>
<dbReference type="InterPro" id="IPR036638">
    <property type="entry name" value="HLH_DNA-bd_sf"/>
</dbReference>
<dbReference type="Pfam" id="PF00010">
    <property type="entry name" value="HLH"/>
    <property type="match status" value="1"/>
</dbReference>
<dbReference type="GO" id="GO:0000981">
    <property type="term" value="F:DNA-binding transcription factor activity, RNA polymerase II-specific"/>
    <property type="evidence" value="ECO:0000318"/>
    <property type="project" value="GO_Central"/>
</dbReference>
<dbReference type="SUPFAM" id="SSF47459">
    <property type="entry name" value="HLH, helix-loop-helix DNA-binding domain"/>
    <property type="match status" value="1"/>
</dbReference>
<dbReference type="HOGENOM" id="CLU_935072_0_0_1"/>
<keyword evidence="3" id="KW-0238">DNA-binding</keyword>
<feature type="compositionally biased region" description="Basic and acidic residues" evidence="6">
    <location>
        <begin position="116"/>
        <end position="127"/>
    </location>
</feature>
<evidence type="ECO:0000256" key="5">
    <source>
        <dbReference type="ARBA" id="ARBA00023242"/>
    </source>
</evidence>
<dbReference type="Gene3D" id="4.10.280.10">
    <property type="entry name" value="Helix-loop-helix DNA-binding domain"/>
    <property type="match status" value="1"/>
</dbReference>